<evidence type="ECO:0000259" key="7">
    <source>
        <dbReference type="PROSITE" id="PS50056"/>
    </source>
</evidence>
<name>A0A9P6V060_9FUNG</name>
<feature type="compositionally biased region" description="Basic and acidic residues" evidence="5">
    <location>
        <begin position="1"/>
        <end position="12"/>
    </location>
</feature>
<dbReference type="EC" id="3.1.3.48" evidence="2"/>
<dbReference type="PROSITE" id="PS50056">
    <property type="entry name" value="TYR_PHOSPHATASE_2"/>
    <property type="match status" value="1"/>
</dbReference>
<comment type="caution">
    <text evidence="8">The sequence shown here is derived from an EMBL/GenBank/DDBJ whole genome shotgun (WGS) entry which is preliminary data.</text>
</comment>
<dbReference type="InterPro" id="IPR000340">
    <property type="entry name" value="Dual-sp_phosphatase_cat-dom"/>
</dbReference>
<sequence>LSGTDASEKRASSDTTAIAGDHASQPHTSTRQLQRRLSHQGSMVSTSSRSSYLRGFLFSTKKSNPDLASSASTSSPSSLSDTHPHQLQSSPGKSPTKKFSLQKFYYPRNTMNAATLPTSASSGASPLAKQGAGSPTSTFKSTPGSFSRIDSNNGPLAPLAFESPRTLGLIQPATSIPKPFIPPTPPIAQVAVPSLAVAPDALPASTPTTSSFPEPSFNTLLSPETPAPLMSPTPSLVLPTKPMSIPTRSTPVLSLPLSPISPPGLSISPSSPPSSLSLHPMSLPTLSTSYSSSSSASSLSATSSPNTSPSNSPTEASSGPLVSSPLQSDQTPYPANAISPSKLAAMIERGEPNKQGVSAGARPLVLDLRLHPDFEPLSIVHSININLPTLLMRRYRRGGAVSAFALESFITMPSDKDFYHLIQDGWRRDHDQSGSDVAHDVVVLDQDMKAGKEEYGRSPSPAWTLLSVLERGGGNCGGPIRLWYLEGGFEAFQEWDMGEKFLMRPGSTFELSVTPEVSATGQQQDVEMALADDQEGSVHPLSMSLSLPSSSTSSTFTDAKTAQAIDHAVSLTNASLGSTPRRGPPARRESLFSLNTKSLQRPPGLSRSQTIGVSALNIKPLSIPPLNATGLHPLDEGQPNTATSHSGSSGLSQPLPPLRHKGSWLTVPTSVSVPALSPTMPHSGHPMDVDQSGSSDHMSTWSANSGRSPHGESGANYGSNNQAHMLGSRKSFSSTTTLFSLNHQNGATHGIQEEEEDETAGSGVHPFQSSGSSIRRHHSGNSFIHTSPPAPGASYFEANTASRNNSSGYKEYQSHMFADGIDSQTNSFHSSNAMMNHSGYDYDDMGEEGGDDGEQEISCILPNFLYLGPEIATEEQVQELERLGVKRVLNMARECEDLLVANRPDIEYHKISMQDHVEADVSTGLLQAVDVIAASDDSPIYVHCKAGKSRSVTAIIAYLMTQLHWSLNKAYSHVLTQRPCMCPNIGFVTELMRMEERMMGTERAGGLARAGSLNSILSLSTAGSGPQHHSHHYHHHSLQHPNSLTKGGSPKMLSAKSSMNSMAILSPFQ</sequence>
<keyword evidence="3" id="KW-0378">Hydrolase</keyword>
<dbReference type="InterPro" id="IPR029021">
    <property type="entry name" value="Prot-tyrosine_phosphatase-like"/>
</dbReference>
<dbReference type="PROSITE" id="PS50054">
    <property type="entry name" value="TYR_PHOSPHATASE_DUAL"/>
    <property type="match status" value="1"/>
</dbReference>
<feature type="compositionally biased region" description="Polar residues" evidence="5">
    <location>
        <begin position="320"/>
        <end position="333"/>
    </location>
</feature>
<feature type="region of interest" description="Disordered" evidence="5">
    <location>
        <begin position="203"/>
        <end position="243"/>
    </location>
</feature>
<feature type="region of interest" description="Disordered" evidence="5">
    <location>
        <begin position="627"/>
        <end position="663"/>
    </location>
</feature>
<dbReference type="OrthoDB" id="273181at2759"/>
<evidence type="ECO:0000256" key="3">
    <source>
        <dbReference type="ARBA" id="ARBA00022801"/>
    </source>
</evidence>
<dbReference type="SUPFAM" id="SSF52799">
    <property type="entry name" value="(Phosphotyrosine protein) phosphatases II"/>
    <property type="match status" value="1"/>
</dbReference>
<keyword evidence="4" id="KW-0904">Protein phosphatase</keyword>
<evidence type="ECO:0000313" key="8">
    <source>
        <dbReference type="EMBL" id="KAG0328762.1"/>
    </source>
</evidence>
<feature type="region of interest" description="Disordered" evidence="5">
    <location>
        <begin position="1019"/>
        <end position="1054"/>
    </location>
</feature>
<dbReference type="EMBL" id="JAAAIP010000029">
    <property type="protein sequence ID" value="KAG0328762.1"/>
    <property type="molecule type" value="Genomic_DNA"/>
</dbReference>
<dbReference type="PANTHER" id="PTHR10159:SF530">
    <property type="entry name" value="DUAL SPECIFICITY PROTEIN PHOSPHATASE DDB_G0271350-RELATED"/>
    <property type="match status" value="1"/>
</dbReference>
<keyword evidence="9" id="KW-1185">Reference proteome</keyword>
<feature type="compositionally biased region" description="Low complexity" evidence="5">
    <location>
        <begin position="65"/>
        <end position="81"/>
    </location>
</feature>
<dbReference type="GO" id="GO:0004725">
    <property type="term" value="F:protein tyrosine phosphatase activity"/>
    <property type="evidence" value="ECO:0007669"/>
    <property type="project" value="UniProtKB-EC"/>
</dbReference>
<dbReference type="SMART" id="SM00195">
    <property type="entry name" value="DSPc"/>
    <property type="match status" value="1"/>
</dbReference>
<dbReference type="InterPro" id="IPR036873">
    <property type="entry name" value="Rhodanese-like_dom_sf"/>
</dbReference>
<accession>A0A9P6V060</accession>
<dbReference type="Gene3D" id="3.90.190.10">
    <property type="entry name" value="Protein tyrosine phosphatase superfamily"/>
    <property type="match status" value="1"/>
</dbReference>
<feature type="region of interest" description="Disordered" evidence="5">
    <location>
        <begin position="116"/>
        <end position="151"/>
    </location>
</feature>
<dbReference type="GO" id="GO:0043409">
    <property type="term" value="P:negative regulation of MAPK cascade"/>
    <property type="evidence" value="ECO:0007669"/>
    <property type="project" value="TreeGrafter"/>
</dbReference>
<dbReference type="GO" id="GO:0005737">
    <property type="term" value="C:cytoplasm"/>
    <property type="evidence" value="ECO:0007669"/>
    <property type="project" value="TreeGrafter"/>
</dbReference>
<dbReference type="Pfam" id="PF00782">
    <property type="entry name" value="DSPc"/>
    <property type="match status" value="1"/>
</dbReference>
<dbReference type="PANTHER" id="PTHR10159">
    <property type="entry name" value="DUAL SPECIFICITY PROTEIN PHOSPHATASE"/>
    <property type="match status" value="1"/>
</dbReference>
<gene>
    <name evidence="8" type="ORF">BGZ99_004622</name>
</gene>
<feature type="region of interest" description="Disordered" evidence="5">
    <location>
        <begin position="675"/>
        <end position="725"/>
    </location>
</feature>
<feature type="region of interest" description="Disordered" evidence="5">
    <location>
        <begin position="1"/>
        <end position="98"/>
    </location>
</feature>
<feature type="compositionally biased region" description="Low complexity" evidence="5">
    <location>
        <begin position="203"/>
        <end position="219"/>
    </location>
</feature>
<feature type="compositionally biased region" description="Polar residues" evidence="5">
    <location>
        <begin position="39"/>
        <end position="51"/>
    </location>
</feature>
<evidence type="ECO:0000256" key="4">
    <source>
        <dbReference type="ARBA" id="ARBA00022912"/>
    </source>
</evidence>
<evidence type="ECO:0000256" key="2">
    <source>
        <dbReference type="ARBA" id="ARBA00013064"/>
    </source>
</evidence>
<reference evidence="8" key="1">
    <citation type="journal article" date="2020" name="Fungal Divers.">
        <title>Resolving the Mortierellaceae phylogeny through synthesis of multi-gene phylogenetics and phylogenomics.</title>
        <authorList>
            <person name="Vandepol N."/>
            <person name="Liber J."/>
            <person name="Desiro A."/>
            <person name="Na H."/>
            <person name="Kennedy M."/>
            <person name="Barry K."/>
            <person name="Grigoriev I.V."/>
            <person name="Miller A.N."/>
            <person name="O'Donnell K."/>
            <person name="Stajich J.E."/>
            <person name="Bonito G."/>
        </authorList>
    </citation>
    <scope>NUCLEOTIDE SEQUENCE</scope>
    <source>
        <strain evidence="8">REB-010B</strain>
    </source>
</reference>
<dbReference type="AlphaFoldDB" id="A0A9P6V060"/>
<dbReference type="SUPFAM" id="SSF52821">
    <property type="entry name" value="Rhodanese/Cell cycle control phosphatase"/>
    <property type="match status" value="1"/>
</dbReference>
<feature type="non-terminal residue" evidence="8">
    <location>
        <position position="1069"/>
    </location>
</feature>
<evidence type="ECO:0000313" key="9">
    <source>
        <dbReference type="Proteomes" id="UP000738325"/>
    </source>
</evidence>
<dbReference type="InterPro" id="IPR000387">
    <property type="entry name" value="Tyr_Pase_dom"/>
</dbReference>
<feature type="compositionally biased region" description="Low complexity" evidence="5">
    <location>
        <begin position="285"/>
        <end position="318"/>
    </location>
</feature>
<feature type="domain" description="Tyrosine-protein phosphatase" evidence="6">
    <location>
        <begin position="856"/>
        <end position="1000"/>
    </location>
</feature>
<evidence type="ECO:0000256" key="1">
    <source>
        <dbReference type="ARBA" id="ARBA00008601"/>
    </source>
</evidence>
<organism evidence="8 9">
    <name type="scientific">Dissophora globulifera</name>
    <dbReference type="NCBI Taxonomy" id="979702"/>
    <lineage>
        <taxon>Eukaryota</taxon>
        <taxon>Fungi</taxon>
        <taxon>Fungi incertae sedis</taxon>
        <taxon>Mucoromycota</taxon>
        <taxon>Mortierellomycotina</taxon>
        <taxon>Mortierellomycetes</taxon>
        <taxon>Mortierellales</taxon>
        <taxon>Mortierellaceae</taxon>
        <taxon>Dissophora</taxon>
    </lineage>
</organism>
<protein>
    <recommendedName>
        <fullName evidence="2">protein-tyrosine-phosphatase</fullName>
        <ecNumber evidence="2">3.1.3.48</ecNumber>
    </recommendedName>
</protein>
<proteinExistence type="inferred from homology"/>
<dbReference type="InterPro" id="IPR020422">
    <property type="entry name" value="TYR_PHOSPHATASE_DUAL_dom"/>
</dbReference>
<evidence type="ECO:0000256" key="5">
    <source>
        <dbReference type="SAM" id="MobiDB-lite"/>
    </source>
</evidence>
<evidence type="ECO:0000259" key="6">
    <source>
        <dbReference type="PROSITE" id="PS50054"/>
    </source>
</evidence>
<dbReference type="Proteomes" id="UP000738325">
    <property type="component" value="Unassembled WGS sequence"/>
</dbReference>
<dbReference type="CDD" id="cd14498">
    <property type="entry name" value="DSP"/>
    <property type="match status" value="1"/>
</dbReference>
<feature type="compositionally biased region" description="Basic residues" evidence="5">
    <location>
        <begin position="1028"/>
        <end position="1038"/>
    </location>
</feature>
<comment type="similarity">
    <text evidence="1">Belongs to the protein-tyrosine phosphatase family. Non-receptor class dual specificity subfamily.</text>
</comment>
<feature type="compositionally biased region" description="Polar residues" evidence="5">
    <location>
        <begin position="85"/>
        <end position="98"/>
    </location>
</feature>
<dbReference type="Gene3D" id="3.40.250.10">
    <property type="entry name" value="Rhodanese-like domain"/>
    <property type="match status" value="1"/>
</dbReference>
<feature type="domain" description="Tyrosine specific protein phosphatases" evidence="7">
    <location>
        <begin position="923"/>
        <end position="981"/>
    </location>
</feature>
<feature type="compositionally biased region" description="Polar residues" evidence="5">
    <location>
        <begin position="133"/>
        <end position="151"/>
    </location>
</feature>
<feature type="compositionally biased region" description="Polar residues" evidence="5">
    <location>
        <begin position="691"/>
        <end position="707"/>
    </location>
</feature>
<feature type="compositionally biased region" description="Low complexity" evidence="5">
    <location>
        <begin position="644"/>
        <end position="653"/>
    </location>
</feature>
<feature type="region of interest" description="Disordered" evidence="5">
    <location>
        <begin position="747"/>
        <end position="784"/>
    </location>
</feature>
<feature type="region of interest" description="Disordered" evidence="5">
    <location>
        <begin position="285"/>
        <end position="337"/>
    </location>
</feature>